<dbReference type="EMBL" id="KB301692">
    <property type="protein sequence ID" value="ELU05248.1"/>
    <property type="molecule type" value="Genomic_DNA"/>
</dbReference>
<evidence type="ECO:0000313" key="3">
    <source>
        <dbReference type="EnsemblMetazoa" id="CapteP206878"/>
    </source>
</evidence>
<dbReference type="Proteomes" id="UP000014760">
    <property type="component" value="Unassembled WGS sequence"/>
</dbReference>
<evidence type="ECO:0000256" key="1">
    <source>
        <dbReference type="SAM" id="Phobius"/>
    </source>
</evidence>
<proteinExistence type="predicted"/>
<dbReference type="EMBL" id="AMQN01007903">
    <property type="status" value="NOT_ANNOTATED_CDS"/>
    <property type="molecule type" value="Genomic_DNA"/>
</dbReference>
<evidence type="ECO:0000313" key="4">
    <source>
        <dbReference type="Proteomes" id="UP000014760"/>
    </source>
</evidence>
<dbReference type="EnsemblMetazoa" id="CapteT206878">
    <property type="protein sequence ID" value="CapteP206878"/>
    <property type="gene ID" value="CapteG206878"/>
</dbReference>
<keyword evidence="1" id="KW-1133">Transmembrane helix</keyword>
<keyword evidence="4" id="KW-1185">Reference proteome</keyword>
<sequence length="292" mass="33002">MGVKGHRQFSSDSLRSLRVSCHYEGICLYILRVTTSICGNHFKSLSLPMGTSALLPYISENSDMCIINHNISSVAVLQVTLQFCEDIVTRPANFAPPSKDANTETVTDYQSEIIMYITGAVLHKLKKRYARSNRSDDLDVIEGLISHEKKKGPRPSLIAVKSRGGLLTPVEALEPLMRIAYQKSKTGLKSAGLFRAEVMATGLPEESSISDLDDRVMNNIMRLFNKIMCHHECFLFLEKKIKKINIKIFVPAKEKLCGSSSQTREHYRFITIFSHHLSLLFFHIIYLMGFLK</sequence>
<name>R7UGL9_CAPTE</name>
<reference evidence="3" key="3">
    <citation type="submission" date="2015-06" db="UniProtKB">
        <authorList>
            <consortium name="EnsemblMetazoa"/>
        </authorList>
    </citation>
    <scope>IDENTIFICATION</scope>
</reference>
<reference evidence="4" key="1">
    <citation type="submission" date="2012-12" db="EMBL/GenBank/DDBJ databases">
        <authorList>
            <person name="Hellsten U."/>
            <person name="Grimwood J."/>
            <person name="Chapman J.A."/>
            <person name="Shapiro H."/>
            <person name="Aerts A."/>
            <person name="Otillar R.P."/>
            <person name="Terry A.Y."/>
            <person name="Boore J.L."/>
            <person name="Simakov O."/>
            <person name="Marletaz F."/>
            <person name="Cho S.-J."/>
            <person name="Edsinger-Gonzales E."/>
            <person name="Havlak P."/>
            <person name="Kuo D.-H."/>
            <person name="Larsson T."/>
            <person name="Lv J."/>
            <person name="Arendt D."/>
            <person name="Savage R."/>
            <person name="Osoegawa K."/>
            <person name="de Jong P."/>
            <person name="Lindberg D.R."/>
            <person name="Seaver E.C."/>
            <person name="Weisblat D.A."/>
            <person name="Putnam N.H."/>
            <person name="Grigoriev I.V."/>
            <person name="Rokhsar D.S."/>
        </authorList>
    </citation>
    <scope>NUCLEOTIDE SEQUENCE</scope>
    <source>
        <strain evidence="4">I ESC-2004</strain>
    </source>
</reference>
<keyword evidence="1" id="KW-0812">Transmembrane</keyword>
<protein>
    <submittedName>
        <fullName evidence="2 3">Uncharacterized protein</fullName>
    </submittedName>
</protein>
<reference evidence="2 4" key="2">
    <citation type="journal article" date="2013" name="Nature">
        <title>Insights into bilaterian evolution from three spiralian genomes.</title>
        <authorList>
            <person name="Simakov O."/>
            <person name="Marletaz F."/>
            <person name="Cho S.J."/>
            <person name="Edsinger-Gonzales E."/>
            <person name="Havlak P."/>
            <person name="Hellsten U."/>
            <person name="Kuo D.H."/>
            <person name="Larsson T."/>
            <person name="Lv J."/>
            <person name="Arendt D."/>
            <person name="Savage R."/>
            <person name="Osoegawa K."/>
            <person name="de Jong P."/>
            <person name="Grimwood J."/>
            <person name="Chapman J.A."/>
            <person name="Shapiro H."/>
            <person name="Aerts A."/>
            <person name="Otillar R.P."/>
            <person name="Terry A.Y."/>
            <person name="Boore J.L."/>
            <person name="Grigoriev I.V."/>
            <person name="Lindberg D.R."/>
            <person name="Seaver E.C."/>
            <person name="Weisblat D.A."/>
            <person name="Putnam N.H."/>
            <person name="Rokhsar D.S."/>
        </authorList>
    </citation>
    <scope>NUCLEOTIDE SEQUENCE</scope>
    <source>
        <strain evidence="2 4">I ESC-2004</strain>
    </source>
</reference>
<evidence type="ECO:0000313" key="2">
    <source>
        <dbReference type="EMBL" id="ELU05248.1"/>
    </source>
</evidence>
<feature type="transmembrane region" description="Helical" evidence="1">
    <location>
        <begin position="269"/>
        <end position="291"/>
    </location>
</feature>
<accession>R7UGL9</accession>
<organism evidence="2">
    <name type="scientific">Capitella teleta</name>
    <name type="common">Polychaete worm</name>
    <dbReference type="NCBI Taxonomy" id="283909"/>
    <lineage>
        <taxon>Eukaryota</taxon>
        <taxon>Metazoa</taxon>
        <taxon>Spiralia</taxon>
        <taxon>Lophotrochozoa</taxon>
        <taxon>Annelida</taxon>
        <taxon>Polychaeta</taxon>
        <taxon>Sedentaria</taxon>
        <taxon>Scolecida</taxon>
        <taxon>Capitellidae</taxon>
        <taxon>Capitella</taxon>
    </lineage>
</organism>
<dbReference type="HOGENOM" id="CLU_953908_0_0_1"/>
<dbReference type="AlphaFoldDB" id="R7UGL9"/>
<dbReference type="OrthoDB" id="6211059at2759"/>
<gene>
    <name evidence="2" type="ORF">CAPTEDRAFT_206878</name>
</gene>
<keyword evidence="1" id="KW-0472">Membrane</keyword>